<proteinExistence type="predicted"/>
<dbReference type="Proteomes" id="UP000298763">
    <property type="component" value="Chromosome"/>
</dbReference>
<feature type="compositionally biased region" description="Polar residues" evidence="2">
    <location>
        <begin position="8"/>
        <end position="20"/>
    </location>
</feature>
<evidence type="ECO:0000256" key="2">
    <source>
        <dbReference type="SAM" id="MobiDB-lite"/>
    </source>
</evidence>
<dbReference type="SUPFAM" id="SSF141571">
    <property type="entry name" value="Pentapeptide repeat-like"/>
    <property type="match status" value="1"/>
</dbReference>
<evidence type="ECO:0000313" key="3">
    <source>
        <dbReference type="EMBL" id="QCP09856.1"/>
    </source>
</evidence>
<dbReference type="PANTHER" id="PTHR47485">
    <property type="entry name" value="THYLAKOID LUMENAL 17.4 KDA PROTEIN, CHLOROPLASTIC"/>
    <property type="match status" value="1"/>
</dbReference>
<dbReference type="Gene3D" id="2.160.20.80">
    <property type="entry name" value="E3 ubiquitin-protein ligase SopA"/>
    <property type="match status" value="1"/>
</dbReference>
<dbReference type="EMBL" id="CP040017">
    <property type="protein sequence ID" value="QCP09856.1"/>
    <property type="molecule type" value="Genomic_DNA"/>
</dbReference>
<gene>
    <name evidence="3" type="ORF">FCL38_05025</name>
</gene>
<dbReference type="Pfam" id="PF00805">
    <property type="entry name" value="Pentapeptide"/>
    <property type="match status" value="3"/>
</dbReference>
<dbReference type="InterPro" id="IPR001646">
    <property type="entry name" value="5peptide_repeat"/>
</dbReference>
<keyword evidence="4" id="KW-1185">Reference proteome</keyword>
<protein>
    <submittedName>
        <fullName evidence="3">Pentapeptide repeat-containing protein</fullName>
    </submittedName>
</protein>
<accession>A0ABX5UDK4</accession>
<evidence type="ECO:0000313" key="4">
    <source>
        <dbReference type="Proteomes" id="UP000298763"/>
    </source>
</evidence>
<evidence type="ECO:0000256" key="1">
    <source>
        <dbReference type="ARBA" id="ARBA00022737"/>
    </source>
</evidence>
<organism evidence="3 4">
    <name type="scientific">Pseudoduganella umbonata</name>
    <dbReference type="NCBI Taxonomy" id="864828"/>
    <lineage>
        <taxon>Bacteria</taxon>
        <taxon>Pseudomonadati</taxon>
        <taxon>Pseudomonadota</taxon>
        <taxon>Betaproteobacteria</taxon>
        <taxon>Burkholderiales</taxon>
        <taxon>Oxalobacteraceae</taxon>
        <taxon>Telluria group</taxon>
        <taxon>Pseudoduganella</taxon>
    </lineage>
</organism>
<keyword evidence="1" id="KW-0677">Repeat</keyword>
<sequence length="405" mass="43208">MPSWRPARQSTTTSRSTLNGSRRSSRSCHRQRDSTRAGRSARCIGSASTNRCSGPWRAWNRRRAAMNPELLRILEECIRTHRTARGLALAAADLRGARLQGLRADGLDLRDADLRDSLLADARWKACSLQDARLEGANLAGAILRLCILDDVRAAGTRLPGARIENSQARAARFDDADLTDAVLTDTDFSRASFRGAVLENVSATGSDFRGADLRKTRLRGAVLHDADLRGADLTGAEFTDADLAGADLRGAVFDPTCDPICHPARGEATPGSGNSATFPDELRPLVDTMAPVVAQVLRSAGEHAVMDSETAHRLAGEAQRLRGGTPAGPIELDTIAAVSRILPLLGGDLLPELAKALKQPPGTVPPPEVQATILALRRELGLRSDASTEDVLATLLRGLRGGHA</sequence>
<reference evidence="3 4" key="1">
    <citation type="submission" date="2019-05" db="EMBL/GenBank/DDBJ databases">
        <title>Draft Genome Sequences of Six Type Strains of the Genus Massilia.</title>
        <authorList>
            <person name="Miess H."/>
            <person name="Frediansyhah A."/>
            <person name="Gross H."/>
        </authorList>
    </citation>
    <scope>NUCLEOTIDE SEQUENCE [LARGE SCALE GENOMIC DNA]</scope>
    <source>
        <strain evidence="3 4">DSMZ 26121</strain>
    </source>
</reference>
<dbReference type="PANTHER" id="PTHR47485:SF1">
    <property type="entry name" value="THYLAKOID LUMENAL 17.4 KDA PROTEIN, CHLOROPLASTIC"/>
    <property type="match status" value="1"/>
</dbReference>
<name>A0ABX5UDK4_9BURK</name>
<feature type="region of interest" description="Disordered" evidence="2">
    <location>
        <begin position="1"/>
        <end position="51"/>
    </location>
</feature>